<sequence length="135" mass="15669">MDLEMEEVKVISCCTDQKIETLSDESATDRLECVTVEVMALESMTRQAEDCEKECEVSHYREECDEVICDNEKMSNNGCLKPTLHCKCKPQKQTTLSPLAWDAFDQLFKLRMKFLTGLVIYFVLWLIVHFLFIIS</sequence>
<dbReference type="Proteomes" id="UP000494040">
    <property type="component" value="Unassembled WGS sequence"/>
</dbReference>
<dbReference type="RefSeq" id="XP_014250366.1">
    <property type="nucleotide sequence ID" value="XM_014394880.2"/>
</dbReference>
<feature type="transmembrane region" description="Helical" evidence="1">
    <location>
        <begin position="114"/>
        <end position="134"/>
    </location>
</feature>
<evidence type="ECO:0000256" key="1">
    <source>
        <dbReference type="SAM" id="Phobius"/>
    </source>
</evidence>
<name>A0A8I6RYQ7_CIMLE</name>
<protein>
    <submittedName>
        <fullName evidence="2">Uncharacterized protein</fullName>
    </submittedName>
</protein>
<dbReference type="EnsemblMetazoa" id="XM_014394880.2">
    <property type="protein sequence ID" value="XP_014250366.1"/>
    <property type="gene ID" value="LOC106667153"/>
</dbReference>
<keyword evidence="1" id="KW-0812">Transmembrane</keyword>
<dbReference type="AlphaFoldDB" id="A0A8I6RYQ7"/>
<proteinExistence type="predicted"/>
<dbReference type="GeneID" id="106667153"/>
<evidence type="ECO:0000313" key="3">
    <source>
        <dbReference type="Proteomes" id="UP000494040"/>
    </source>
</evidence>
<keyword evidence="1" id="KW-1133">Transmembrane helix</keyword>
<evidence type="ECO:0000313" key="2">
    <source>
        <dbReference type="EnsemblMetazoa" id="XP_014250366.1"/>
    </source>
</evidence>
<keyword evidence="3" id="KW-1185">Reference proteome</keyword>
<accession>A0A8I6RYQ7</accession>
<dbReference type="KEGG" id="clec:106667153"/>
<reference evidence="2" key="1">
    <citation type="submission" date="2022-01" db="UniProtKB">
        <authorList>
            <consortium name="EnsemblMetazoa"/>
        </authorList>
    </citation>
    <scope>IDENTIFICATION</scope>
</reference>
<keyword evidence="1" id="KW-0472">Membrane</keyword>
<organism evidence="2 3">
    <name type="scientific">Cimex lectularius</name>
    <name type="common">Bed bug</name>
    <name type="synonym">Acanthia lectularia</name>
    <dbReference type="NCBI Taxonomy" id="79782"/>
    <lineage>
        <taxon>Eukaryota</taxon>
        <taxon>Metazoa</taxon>
        <taxon>Ecdysozoa</taxon>
        <taxon>Arthropoda</taxon>
        <taxon>Hexapoda</taxon>
        <taxon>Insecta</taxon>
        <taxon>Pterygota</taxon>
        <taxon>Neoptera</taxon>
        <taxon>Paraneoptera</taxon>
        <taxon>Hemiptera</taxon>
        <taxon>Heteroptera</taxon>
        <taxon>Panheteroptera</taxon>
        <taxon>Cimicomorpha</taxon>
        <taxon>Cimicidae</taxon>
        <taxon>Cimex</taxon>
    </lineage>
</organism>